<evidence type="ECO:0000313" key="2">
    <source>
        <dbReference type="EMBL" id="BDR92311.1"/>
    </source>
</evidence>
<name>A0ABM8BN33_9CREN</name>
<accession>A0ABM8BN33</accession>
<organism evidence="2 3">
    <name type="scientific">Vulcanisaeta souniana JCM 11219</name>
    <dbReference type="NCBI Taxonomy" id="1293586"/>
    <lineage>
        <taxon>Archaea</taxon>
        <taxon>Thermoproteota</taxon>
        <taxon>Thermoprotei</taxon>
        <taxon>Thermoproteales</taxon>
        <taxon>Thermoproteaceae</taxon>
        <taxon>Vulcanisaeta</taxon>
    </lineage>
</organism>
<sequence length="268" mass="29239">MSSCEFFRALTKVSSEGDRIVIVKMVVGNNVLSDIIVNGKSLLGIVTNKEVLELANKVLTEGRTIETVINGVRVILEPVEPRPTVIVVGSGLIAKALVDVGNAIGYYVAIVGNGDIDKDRFSNAYFITNDLRDLEKLVDENSIVIIANEGGKPYDTEALYIALKHNAKFIGLLASQRRAAVMIADMVRNGISLDYVLNKLHSPVGLDIGAKTAGEIALSILAEVMMFIRNASGKPMREIKDPRKLVKDALEGRIQEQSCSWQPTEFKL</sequence>
<gene>
    <name evidence="2" type="ORF">Vsou_14040</name>
</gene>
<evidence type="ECO:0000259" key="1">
    <source>
        <dbReference type="Pfam" id="PF13478"/>
    </source>
</evidence>
<keyword evidence="3" id="KW-1185">Reference proteome</keyword>
<dbReference type="InterPro" id="IPR052698">
    <property type="entry name" value="MoCofactor_Util/Proc"/>
</dbReference>
<dbReference type="Gene3D" id="3.40.50.720">
    <property type="entry name" value="NAD(P)-binding Rossmann-like Domain"/>
    <property type="match status" value="1"/>
</dbReference>
<protein>
    <recommendedName>
        <fullName evidence="1">XdhC Rossmann domain-containing protein</fullName>
    </recommendedName>
</protein>
<dbReference type="EMBL" id="AP026830">
    <property type="protein sequence ID" value="BDR92311.1"/>
    <property type="molecule type" value="Genomic_DNA"/>
</dbReference>
<dbReference type="InterPro" id="IPR027051">
    <property type="entry name" value="XdhC_Rossmann_dom"/>
</dbReference>
<evidence type="ECO:0000313" key="3">
    <source>
        <dbReference type="Proteomes" id="UP001060771"/>
    </source>
</evidence>
<proteinExistence type="predicted"/>
<dbReference type="RefSeq" id="WP_188602889.1">
    <property type="nucleotide sequence ID" value="NZ_AP026830.1"/>
</dbReference>
<dbReference type="Proteomes" id="UP001060771">
    <property type="component" value="Chromosome"/>
</dbReference>
<dbReference type="GeneID" id="76206951"/>
<reference evidence="3" key="1">
    <citation type="submission" date="2022-09" db="EMBL/GenBank/DDBJ databases">
        <title>Complete genome sequence of Vulcanisaeta souniana.</title>
        <authorList>
            <person name="Kato S."/>
            <person name="Itoh T."/>
            <person name="Ohkuma M."/>
        </authorList>
    </citation>
    <scope>NUCLEOTIDE SEQUENCE [LARGE SCALE GENOMIC DNA]</scope>
    <source>
        <strain evidence="3">JCM 11219</strain>
    </source>
</reference>
<feature type="domain" description="XdhC Rossmann" evidence="1">
    <location>
        <begin position="85"/>
        <end position="224"/>
    </location>
</feature>
<dbReference type="Pfam" id="PF13478">
    <property type="entry name" value="XdhC_C"/>
    <property type="match status" value="1"/>
</dbReference>
<dbReference type="PANTHER" id="PTHR30388">
    <property type="entry name" value="ALDEHYDE OXIDOREDUCTASE MOLYBDENUM COFACTOR ASSEMBLY PROTEIN"/>
    <property type="match status" value="1"/>
</dbReference>
<dbReference type="PANTHER" id="PTHR30388:SF6">
    <property type="entry name" value="XANTHINE DEHYDROGENASE SUBUNIT A-RELATED"/>
    <property type="match status" value="1"/>
</dbReference>